<keyword evidence="11" id="KW-1185">Reference proteome</keyword>
<comment type="caution">
    <text evidence="10">The sequence shown here is derived from an EMBL/GenBank/DDBJ whole genome shotgun (WGS) entry which is preliminary data.</text>
</comment>
<dbReference type="EMBL" id="JARJCN010000006">
    <property type="protein sequence ID" value="KAJ7099939.1"/>
    <property type="molecule type" value="Genomic_DNA"/>
</dbReference>
<evidence type="ECO:0000256" key="7">
    <source>
        <dbReference type="ARBA" id="ARBA00023316"/>
    </source>
</evidence>
<dbReference type="GO" id="GO:0042973">
    <property type="term" value="F:glucan endo-1,3-beta-D-glucosidase activity"/>
    <property type="evidence" value="ECO:0007669"/>
    <property type="project" value="UniProtKB-EC"/>
</dbReference>
<organism evidence="10 11">
    <name type="scientific">Mycena belliarum</name>
    <dbReference type="NCBI Taxonomy" id="1033014"/>
    <lineage>
        <taxon>Eukaryota</taxon>
        <taxon>Fungi</taxon>
        <taxon>Dikarya</taxon>
        <taxon>Basidiomycota</taxon>
        <taxon>Agaricomycotina</taxon>
        <taxon>Agaricomycetes</taxon>
        <taxon>Agaricomycetidae</taxon>
        <taxon>Agaricales</taxon>
        <taxon>Marasmiineae</taxon>
        <taxon>Mycenaceae</taxon>
        <taxon>Mycena</taxon>
    </lineage>
</organism>
<dbReference type="PANTHER" id="PTHR31983:SF0">
    <property type="entry name" value="GLUCAN ENDO-1,3-BETA-D-GLUCOSIDASE 2"/>
    <property type="match status" value="1"/>
</dbReference>
<evidence type="ECO:0000256" key="6">
    <source>
        <dbReference type="ARBA" id="ARBA00023295"/>
    </source>
</evidence>
<keyword evidence="4 10" id="KW-0378">Hydrolase</keyword>
<evidence type="ECO:0000313" key="10">
    <source>
        <dbReference type="EMBL" id="KAJ7099939.1"/>
    </source>
</evidence>
<evidence type="ECO:0000256" key="2">
    <source>
        <dbReference type="ARBA" id="ARBA00010730"/>
    </source>
</evidence>
<name>A0AAD6XXL2_9AGAR</name>
<feature type="non-terminal residue" evidence="10">
    <location>
        <position position="540"/>
    </location>
</feature>
<comment type="similarity">
    <text evidence="2">Belongs to the glycosyl hydrolase 81 family.</text>
</comment>
<dbReference type="PANTHER" id="PTHR31983">
    <property type="entry name" value="ENDO-1,3(4)-BETA-GLUCANASE 1"/>
    <property type="match status" value="1"/>
</dbReference>
<dbReference type="GO" id="GO:0071555">
    <property type="term" value="P:cell wall organization"/>
    <property type="evidence" value="ECO:0007669"/>
    <property type="project" value="UniProtKB-KW"/>
</dbReference>
<protein>
    <recommendedName>
        <fullName evidence="3">glucan endo-1,3-beta-D-glucosidase</fullName>
        <ecNumber evidence="3">3.2.1.39</ecNumber>
    </recommendedName>
</protein>
<evidence type="ECO:0000256" key="4">
    <source>
        <dbReference type="ARBA" id="ARBA00022801"/>
    </source>
</evidence>
<accession>A0AAD6XXL2</accession>
<dbReference type="InterPro" id="IPR008999">
    <property type="entry name" value="Actin-crosslinking"/>
</dbReference>
<dbReference type="GO" id="GO:0000272">
    <property type="term" value="P:polysaccharide catabolic process"/>
    <property type="evidence" value="ECO:0007669"/>
    <property type="project" value="UniProtKB-KW"/>
</dbReference>
<proteinExistence type="inferred from homology"/>
<keyword evidence="8" id="KW-0624">Polysaccharide degradation</keyword>
<dbReference type="Gene3D" id="2.80.10.50">
    <property type="match status" value="1"/>
</dbReference>
<dbReference type="Pfam" id="PF17652">
    <property type="entry name" value="Glyco_hydro81C"/>
    <property type="match status" value="1"/>
</dbReference>
<evidence type="ECO:0000256" key="3">
    <source>
        <dbReference type="ARBA" id="ARBA00012780"/>
    </source>
</evidence>
<comment type="catalytic activity">
    <reaction evidence="1">
        <text>Hydrolysis of (1-&gt;3)-beta-D-glucosidic linkages in (1-&gt;3)-beta-D-glucans.</text>
        <dbReference type="EC" id="3.2.1.39"/>
    </reaction>
</comment>
<keyword evidence="7" id="KW-0961">Cell wall biogenesis/degradation</keyword>
<dbReference type="EC" id="3.2.1.39" evidence="3"/>
<dbReference type="InterPro" id="IPR040720">
    <property type="entry name" value="GH81_C"/>
</dbReference>
<dbReference type="Proteomes" id="UP001222325">
    <property type="component" value="Unassembled WGS sequence"/>
</dbReference>
<keyword evidence="6" id="KW-0326">Glycosidase</keyword>
<dbReference type="InterPro" id="IPR005200">
    <property type="entry name" value="Endo-beta-glucanase"/>
</dbReference>
<evidence type="ECO:0000313" key="11">
    <source>
        <dbReference type="Proteomes" id="UP001222325"/>
    </source>
</evidence>
<feature type="domain" description="Glycosyl hydrolase family 81 C-terminal" evidence="9">
    <location>
        <begin position="39"/>
        <end position="360"/>
    </location>
</feature>
<evidence type="ECO:0000256" key="1">
    <source>
        <dbReference type="ARBA" id="ARBA00000382"/>
    </source>
</evidence>
<evidence type="ECO:0000259" key="9">
    <source>
        <dbReference type="Pfam" id="PF17652"/>
    </source>
</evidence>
<dbReference type="CDD" id="cd00257">
    <property type="entry name" value="beta-trefoil_FSCN-like"/>
    <property type="match status" value="1"/>
</dbReference>
<reference evidence="10" key="1">
    <citation type="submission" date="2023-03" db="EMBL/GenBank/DDBJ databases">
        <title>Massive genome expansion in bonnet fungi (Mycena s.s.) driven by repeated elements and novel gene families across ecological guilds.</title>
        <authorList>
            <consortium name="Lawrence Berkeley National Laboratory"/>
            <person name="Harder C.B."/>
            <person name="Miyauchi S."/>
            <person name="Viragh M."/>
            <person name="Kuo A."/>
            <person name="Thoen E."/>
            <person name="Andreopoulos B."/>
            <person name="Lu D."/>
            <person name="Skrede I."/>
            <person name="Drula E."/>
            <person name="Henrissat B."/>
            <person name="Morin E."/>
            <person name="Kohler A."/>
            <person name="Barry K."/>
            <person name="LaButti K."/>
            <person name="Morin E."/>
            <person name="Salamov A."/>
            <person name="Lipzen A."/>
            <person name="Mereny Z."/>
            <person name="Hegedus B."/>
            <person name="Baldrian P."/>
            <person name="Stursova M."/>
            <person name="Weitz H."/>
            <person name="Taylor A."/>
            <person name="Grigoriev I.V."/>
            <person name="Nagy L.G."/>
            <person name="Martin F."/>
            <person name="Kauserud H."/>
        </authorList>
    </citation>
    <scope>NUCLEOTIDE SEQUENCE</scope>
    <source>
        <strain evidence="10">CBHHK173m</strain>
    </source>
</reference>
<evidence type="ECO:0000256" key="8">
    <source>
        <dbReference type="ARBA" id="ARBA00023326"/>
    </source>
</evidence>
<dbReference type="SUPFAM" id="SSF50405">
    <property type="entry name" value="Actin-crosslinking proteins"/>
    <property type="match status" value="1"/>
</dbReference>
<dbReference type="GO" id="GO:0052861">
    <property type="term" value="F:endo-1,3(4)-beta-glucanase activity"/>
    <property type="evidence" value="ECO:0007669"/>
    <property type="project" value="InterPro"/>
</dbReference>
<evidence type="ECO:0000256" key="5">
    <source>
        <dbReference type="ARBA" id="ARBA00023277"/>
    </source>
</evidence>
<dbReference type="PROSITE" id="PS52008">
    <property type="entry name" value="GH81"/>
    <property type="match status" value="1"/>
</dbReference>
<sequence>YLTTKGYMKPVVGNVWNLSYALPTITWQPPRLPDASCTQQIIQALEYEVARLTVYFPADFLFWGKSFQATARLALIADHLGRQELIPAVLDVLKQSFAYWTANGLSPYAAYETGWGGVINGAGAADPNVDSGNAFYNSHHAEYGYLLHGAAVIAKYDTAWWDTNRPFVTAFARDIGNPSTADPYFTVARCKDWFAGHSWASGISNGAGTRDQQSVGEAANAYYGLILFADVFGNTDLKNWARLLWATEVDGAQSYWHLYPRANDPDTPYPEAELRNLVTMGNVMDFQAGAFTFFGTQRSEIAAIQILPVTPINEGMYDTAWLNGVWNYVSPEMANPSVSDEWKALVYMAYGEVNPQMAMSRSTNITAWGGTTSQAYLIYHLATRKNSAGGDICTAAAVNPTGTFVILAPDGKFVSSSDFAPQLMANSTIGTRFLFTYLPNGGNIMNTVTDRYVTADPLAEAPLAATRYAAQAWENFKVVVQADGTYVMMASVNSRYITIDSTGALINNGATVEAAAKFNFIEQWYVYKNMTSRRASTDVT</sequence>
<dbReference type="AlphaFoldDB" id="A0AAD6XXL2"/>
<keyword evidence="5" id="KW-0119">Carbohydrate metabolism</keyword>
<gene>
    <name evidence="10" type="ORF">B0H15DRAFT_770827</name>
</gene>